<dbReference type="EMBL" id="CP048000">
    <property type="protein sequence ID" value="QHQ61069.1"/>
    <property type="molecule type" value="Genomic_DNA"/>
</dbReference>
<dbReference type="InterPro" id="IPR011010">
    <property type="entry name" value="DNA_brk_join_enz"/>
</dbReference>
<dbReference type="KEGG" id="anr:Ana3638_10055"/>
<proteinExistence type="predicted"/>
<reference evidence="3 4" key="1">
    <citation type="submission" date="2020-01" db="EMBL/GenBank/DDBJ databases">
        <title>Genome analysis of Anaerocolumna sp. CBA3638.</title>
        <authorList>
            <person name="Kim J."/>
            <person name="Roh S.W."/>
        </authorList>
    </citation>
    <scope>NUCLEOTIDE SEQUENCE [LARGE SCALE GENOMIC DNA]</scope>
    <source>
        <strain evidence="3 4">CBA3638</strain>
    </source>
</reference>
<protein>
    <submittedName>
        <fullName evidence="3">Tyrosine-type recombinase/integrase</fullName>
    </submittedName>
</protein>
<feature type="domain" description="Tyr recombinase" evidence="2">
    <location>
        <begin position="1"/>
        <end position="162"/>
    </location>
</feature>
<name>A0A6P1TLM9_9FIRM</name>
<accession>A0A6P1TLM9</accession>
<keyword evidence="4" id="KW-1185">Reference proteome</keyword>
<sequence length="175" mass="19777">MVNRTAPIGTNPFDNKRCGSLSGVLCIRNTKFSKGRFVPITESVVQKLTDYKSWIESKIGLRSLDDAFFYNTGGTPISLRSVEDAFKLIRRCINAEPVGYKNVRLYDFRHTMACNTIQRWTEQGIDVNANLHVLSTYLGHVKPADTYWYLSATPGMLELGCSKYEEMFGGDQDES</sequence>
<dbReference type="InterPro" id="IPR002104">
    <property type="entry name" value="Integrase_catalytic"/>
</dbReference>
<dbReference type="GO" id="GO:0006310">
    <property type="term" value="P:DNA recombination"/>
    <property type="evidence" value="ECO:0007669"/>
    <property type="project" value="UniProtKB-KW"/>
</dbReference>
<dbReference type="AlphaFoldDB" id="A0A6P1TLM9"/>
<dbReference type="GO" id="GO:0015074">
    <property type="term" value="P:DNA integration"/>
    <property type="evidence" value="ECO:0007669"/>
    <property type="project" value="InterPro"/>
</dbReference>
<gene>
    <name evidence="3" type="ORF">Ana3638_10055</name>
</gene>
<dbReference type="GO" id="GO:0003677">
    <property type="term" value="F:DNA binding"/>
    <property type="evidence" value="ECO:0007669"/>
    <property type="project" value="InterPro"/>
</dbReference>
<evidence type="ECO:0000313" key="4">
    <source>
        <dbReference type="Proteomes" id="UP000464314"/>
    </source>
</evidence>
<dbReference type="SUPFAM" id="SSF56349">
    <property type="entry name" value="DNA breaking-rejoining enzymes"/>
    <property type="match status" value="1"/>
</dbReference>
<evidence type="ECO:0000259" key="2">
    <source>
        <dbReference type="PROSITE" id="PS51898"/>
    </source>
</evidence>
<evidence type="ECO:0000313" key="3">
    <source>
        <dbReference type="EMBL" id="QHQ61069.1"/>
    </source>
</evidence>
<keyword evidence="1" id="KW-0233">DNA recombination</keyword>
<dbReference type="Proteomes" id="UP000464314">
    <property type="component" value="Chromosome"/>
</dbReference>
<dbReference type="Pfam" id="PF00589">
    <property type="entry name" value="Phage_integrase"/>
    <property type="match status" value="1"/>
</dbReference>
<dbReference type="PROSITE" id="PS51898">
    <property type="entry name" value="TYR_RECOMBINASE"/>
    <property type="match status" value="1"/>
</dbReference>
<evidence type="ECO:0000256" key="1">
    <source>
        <dbReference type="ARBA" id="ARBA00023172"/>
    </source>
</evidence>
<dbReference type="InterPro" id="IPR013762">
    <property type="entry name" value="Integrase-like_cat_sf"/>
</dbReference>
<organism evidence="3 4">
    <name type="scientific">Anaerocolumna sedimenticola</name>
    <dbReference type="NCBI Taxonomy" id="2696063"/>
    <lineage>
        <taxon>Bacteria</taxon>
        <taxon>Bacillati</taxon>
        <taxon>Bacillota</taxon>
        <taxon>Clostridia</taxon>
        <taxon>Lachnospirales</taxon>
        <taxon>Lachnospiraceae</taxon>
        <taxon>Anaerocolumna</taxon>
    </lineage>
</organism>
<dbReference type="Gene3D" id="1.10.443.10">
    <property type="entry name" value="Intergrase catalytic core"/>
    <property type="match status" value="1"/>
</dbReference>